<feature type="compositionally biased region" description="Polar residues" evidence="9">
    <location>
        <begin position="816"/>
        <end position="831"/>
    </location>
</feature>
<accession>A0ABM1IA84</accession>
<evidence type="ECO:0000256" key="2">
    <source>
        <dbReference type="ARBA" id="ARBA00022490"/>
    </source>
</evidence>
<dbReference type="Proteomes" id="UP000694924">
    <property type="component" value="Unplaced"/>
</dbReference>
<evidence type="ECO:0000313" key="12">
    <source>
        <dbReference type="RefSeq" id="XP_015177121.1"/>
    </source>
</evidence>
<gene>
    <name evidence="12" type="primary">LOC107066730</name>
</gene>
<evidence type="ECO:0000313" key="11">
    <source>
        <dbReference type="Proteomes" id="UP000694924"/>
    </source>
</evidence>
<feature type="region of interest" description="Disordered" evidence="9">
    <location>
        <begin position="864"/>
        <end position="901"/>
    </location>
</feature>
<sequence length="942" mass="109389">MISDDKPTSPIARSTEYISIEESEFGSIDYEDDSISESLQDNTVPSFEVFLKIKPSTKKAEFFDTIMKQRINDFLNGHNSTIMSFGTTNSGKTYTLHGTPEQPDFEEPVKSRPLKLIGDKNGQAYVHGLTTIYVTTPFEACQILIAGQSRMSSSFTNLNPRSSRSHTIFTIGLLKYQKAYAPHETEASTLTFCDLAGSGRSKGLGENIERLQEAKNINKSLLRSEKLKDFNVHTTRTNETNEIRHELKSLNDTKTIHSLEQNSTIRDESFNTNLNIDDRIDSNDNEINELKKQLSEKTMNVEILQLQLKSCERTLNDRDNAWKDAENKNLNLLKKIESLENVIKVMECDRKNLTKPKSPFYLEEVSSSPLDDKINCQIDKNHLRLSSIMENSFFCDDSNEPQEFVVQAHVDIKKNKFKNIGKKGFIGKDCSNVMEMDTKNILEISGNDLRQSNASSKNDSGIMIDESFDNKNCYSSINSDKSICDKKELNEIEKFINAHLSKEIQFEENDNELKENFQLNDDNEFVRMKCYEFLTCKCQCLEDLLKWIKKKRDLQKEYCKTEHLLKLDELRKELSLKTQEIDQANEQISLANRDLNKLQDLMKRLNDLMIVTADFQKNNNDLYDELRKRKEIQLSLETKLKYLVTLMEAKEDEIKHMKDNITMIFQDNTGNNDKSKDLGLRIIEIKERLNSIKEELIDSERKHLNEKNEELIEMRSQLNRKEDEMNWFKTNRDSTIKRYEYLVKQLQDEIEKFKEQSRLETSELKEINRNSSVVRTSNKFKVSESLKKLTRVGRNSDGSWRKPNYLRKKSIDDKSLGSTSNFSVKRATSSNETIVESMKENNPQLKRYNESICQLPIDEDQMLTSQTESDVDSYESYDSRVDTTTESSTKTNYYDSEDSDENSFRIKRNRMTGWMRIRRIDGRTVLPSCSEFHLEDSDISDS</sequence>
<evidence type="ECO:0000256" key="1">
    <source>
        <dbReference type="ARBA" id="ARBA00004245"/>
    </source>
</evidence>
<dbReference type="PANTHER" id="PTHR47969:SF15">
    <property type="entry name" value="CHROMOSOME-ASSOCIATED KINESIN KIF4A-RELATED"/>
    <property type="match status" value="1"/>
</dbReference>
<keyword evidence="3" id="KW-0547">Nucleotide-binding</keyword>
<keyword evidence="11" id="KW-1185">Reference proteome</keyword>
<feature type="coiled-coil region" evidence="8">
    <location>
        <begin position="567"/>
        <end position="608"/>
    </location>
</feature>
<dbReference type="Gene3D" id="3.40.850.10">
    <property type="entry name" value="Kinesin motor domain"/>
    <property type="match status" value="2"/>
</dbReference>
<dbReference type="InterPro" id="IPR027640">
    <property type="entry name" value="Kinesin-like_fam"/>
</dbReference>
<keyword evidence="4" id="KW-0067">ATP-binding</keyword>
<evidence type="ECO:0000256" key="7">
    <source>
        <dbReference type="PROSITE-ProRule" id="PRU00283"/>
    </source>
</evidence>
<evidence type="ECO:0000256" key="5">
    <source>
        <dbReference type="ARBA" id="ARBA00023054"/>
    </source>
</evidence>
<protein>
    <submittedName>
        <fullName evidence="12">Kinesin-like protein KIF20B</fullName>
    </submittedName>
</protein>
<feature type="coiled-coil region" evidence="8">
    <location>
        <begin position="682"/>
        <end position="770"/>
    </location>
</feature>
<feature type="domain" description="Kinesin motor" evidence="10">
    <location>
        <begin position="1"/>
        <end position="222"/>
    </location>
</feature>
<name>A0ABM1IA84_POLDO</name>
<dbReference type="InterPro" id="IPR001752">
    <property type="entry name" value="Kinesin_motor_dom"/>
</dbReference>
<organism evidence="11 12">
    <name type="scientific">Polistes dominula</name>
    <name type="common">European paper wasp</name>
    <name type="synonym">Vespa dominula</name>
    <dbReference type="NCBI Taxonomy" id="743375"/>
    <lineage>
        <taxon>Eukaryota</taxon>
        <taxon>Metazoa</taxon>
        <taxon>Ecdysozoa</taxon>
        <taxon>Arthropoda</taxon>
        <taxon>Hexapoda</taxon>
        <taxon>Insecta</taxon>
        <taxon>Pterygota</taxon>
        <taxon>Neoptera</taxon>
        <taxon>Endopterygota</taxon>
        <taxon>Hymenoptera</taxon>
        <taxon>Apocrita</taxon>
        <taxon>Aculeata</taxon>
        <taxon>Vespoidea</taxon>
        <taxon>Vespidae</taxon>
        <taxon>Polistinae</taxon>
        <taxon>Polistini</taxon>
        <taxon>Polistes</taxon>
    </lineage>
</organism>
<comment type="similarity">
    <text evidence="7">Belongs to the TRAFAC class myosin-kinesin ATPase superfamily. Kinesin family.</text>
</comment>
<dbReference type="PROSITE" id="PS50067">
    <property type="entry name" value="KINESIN_MOTOR_2"/>
    <property type="match status" value="1"/>
</dbReference>
<dbReference type="SUPFAM" id="SSF52540">
    <property type="entry name" value="P-loop containing nucleoside triphosphate hydrolases"/>
    <property type="match status" value="1"/>
</dbReference>
<reference evidence="12" key="1">
    <citation type="submission" date="2025-08" db="UniProtKB">
        <authorList>
            <consortium name="RefSeq"/>
        </authorList>
    </citation>
    <scope>IDENTIFICATION</scope>
    <source>
        <tissue evidence="12">Whole body</tissue>
    </source>
</reference>
<feature type="compositionally biased region" description="Polar residues" evidence="9">
    <location>
        <begin position="884"/>
        <end position="894"/>
    </location>
</feature>
<proteinExistence type="inferred from homology"/>
<evidence type="ECO:0000256" key="8">
    <source>
        <dbReference type="SAM" id="Coils"/>
    </source>
</evidence>
<dbReference type="SMART" id="SM00129">
    <property type="entry name" value="KISc"/>
    <property type="match status" value="1"/>
</dbReference>
<keyword evidence="5 8" id="KW-0175">Coiled coil</keyword>
<evidence type="ECO:0000259" key="10">
    <source>
        <dbReference type="PROSITE" id="PS50067"/>
    </source>
</evidence>
<dbReference type="Pfam" id="PF00225">
    <property type="entry name" value="Kinesin"/>
    <property type="match status" value="2"/>
</dbReference>
<keyword evidence="6" id="KW-0206">Cytoskeleton</keyword>
<dbReference type="InterPro" id="IPR036961">
    <property type="entry name" value="Kinesin_motor_dom_sf"/>
</dbReference>
<dbReference type="PRINTS" id="PR00380">
    <property type="entry name" value="KINESINHEAVY"/>
</dbReference>
<dbReference type="PANTHER" id="PTHR47969">
    <property type="entry name" value="CHROMOSOME-ASSOCIATED KINESIN KIF4A-RELATED"/>
    <property type="match status" value="1"/>
</dbReference>
<comment type="caution">
    <text evidence="7">Lacks conserved residue(s) required for the propagation of feature annotation.</text>
</comment>
<dbReference type="GeneID" id="107066730"/>
<evidence type="ECO:0000256" key="4">
    <source>
        <dbReference type="ARBA" id="ARBA00022840"/>
    </source>
</evidence>
<feature type="coiled-coil region" evidence="8">
    <location>
        <begin position="273"/>
        <end position="349"/>
    </location>
</feature>
<evidence type="ECO:0000256" key="3">
    <source>
        <dbReference type="ARBA" id="ARBA00022741"/>
    </source>
</evidence>
<comment type="subcellular location">
    <subcellularLocation>
        <location evidence="1">Cytoplasm</location>
        <location evidence="1">Cytoskeleton</location>
    </subcellularLocation>
</comment>
<dbReference type="InterPro" id="IPR027417">
    <property type="entry name" value="P-loop_NTPase"/>
</dbReference>
<keyword evidence="2" id="KW-0963">Cytoplasm</keyword>
<dbReference type="RefSeq" id="XP_015177121.1">
    <property type="nucleotide sequence ID" value="XM_015321635.1"/>
</dbReference>
<feature type="region of interest" description="Disordered" evidence="9">
    <location>
        <begin position="811"/>
        <end position="831"/>
    </location>
</feature>
<evidence type="ECO:0000256" key="6">
    <source>
        <dbReference type="ARBA" id="ARBA00023212"/>
    </source>
</evidence>
<evidence type="ECO:0000256" key="9">
    <source>
        <dbReference type="SAM" id="MobiDB-lite"/>
    </source>
</evidence>